<comment type="caution">
    <text evidence="12">The sequence shown here is derived from an EMBL/GenBank/DDBJ whole genome shotgun (WGS) entry which is preliminary data.</text>
</comment>
<dbReference type="InterPro" id="IPR034746">
    <property type="entry name" value="POTRA"/>
</dbReference>
<evidence type="ECO:0000313" key="13">
    <source>
        <dbReference type="Proteomes" id="UP000032214"/>
    </source>
</evidence>
<evidence type="ECO:0000256" key="9">
    <source>
        <dbReference type="SAM" id="MobiDB-lite"/>
    </source>
</evidence>
<dbReference type="PANTHER" id="PTHR12815">
    <property type="entry name" value="SORTING AND ASSEMBLY MACHINERY SAMM50 PROTEIN FAMILY MEMBER"/>
    <property type="match status" value="1"/>
</dbReference>
<gene>
    <name evidence="12" type="ORF">J120_02475</name>
</gene>
<evidence type="ECO:0000256" key="10">
    <source>
        <dbReference type="SAM" id="SignalP"/>
    </source>
</evidence>
<dbReference type="Proteomes" id="UP000032214">
    <property type="component" value="Unassembled WGS sequence"/>
</dbReference>
<organism evidence="12 13">
    <name type="scientific">candidate division TM6 bacterium JCVI TM6SC1</name>
    <dbReference type="NCBI Taxonomy" id="1306947"/>
    <lineage>
        <taxon>Bacteria</taxon>
        <taxon>Candidatus Babelota</taxon>
        <taxon>Vermiphilus</taxon>
    </lineage>
</organism>
<dbReference type="Gene3D" id="3.10.20.310">
    <property type="entry name" value="membrane protein fhac"/>
    <property type="match status" value="5"/>
</dbReference>
<proteinExistence type="predicted"/>
<dbReference type="STRING" id="1306947.J120_02475"/>
<dbReference type="Gene3D" id="2.40.160.50">
    <property type="entry name" value="membrane protein fhac: a member of the omp85/tpsb transporter family"/>
    <property type="match status" value="1"/>
</dbReference>
<evidence type="ECO:0000256" key="8">
    <source>
        <dbReference type="NCBIfam" id="TIGR03303"/>
    </source>
</evidence>
<evidence type="ECO:0000259" key="11">
    <source>
        <dbReference type="PROSITE" id="PS51779"/>
    </source>
</evidence>
<keyword evidence="7" id="KW-0998">Cell outer membrane</keyword>
<keyword evidence="6" id="KW-0472">Membrane</keyword>
<keyword evidence="2" id="KW-1134">Transmembrane beta strand</keyword>
<feature type="signal peptide" evidence="10">
    <location>
        <begin position="1"/>
        <end position="33"/>
    </location>
</feature>
<comment type="subcellular location">
    <subcellularLocation>
        <location evidence="1">Membrane</location>
    </subcellularLocation>
</comment>
<dbReference type="PIRSF" id="PIRSF006076">
    <property type="entry name" value="OM_assembly_OMP85"/>
    <property type="match status" value="1"/>
</dbReference>
<dbReference type="PANTHER" id="PTHR12815:SF47">
    <property type="entry name" value="TRANSLOCATION AND ASSEMBLY MODULE SUBUNIT TAMA"/>
    <property type="match status" value="1"/>
</dbReference>
<accession>A0A0D2JLG4</accession>
<evidence type="ECO:0000256" key="3">
    <source>
        <dbReference type="ARBA" id="ARBA00022692"/>
    </source>
</evidence>
<reference evidence="12 13" key="1">
    <citation type="journal article" date="2013" name="Proc. Natl. Acad. Sci. U.S.A.">
        <title>Candidate phylum TM6 genome recovered from a hospital sink biofilm provides genomic insights into this uncultivated phylum.</title>
        <authorList>
            <person name="McLean J.S."/>
            <person name="Lombardo M.J."/>
            <person name="Badger J.H."/>
            <person name="Edlund A."/>
            <person name="Novotny M."/>
            <person name="Yee-Greenbaum J."/>
            <person name="Vyahhi N."/>
            <person name="Hall A.P."/>
            <person name="Yang Y."/>
            <person name="Dupont C.L."/>
            <person name="Ziegler M.G."/>
            <person name="Chitsaz H."/>
            <person name="Allen A.E."/>
            <person name="Yooseph S."/>
            <person name="Tesler G."/>
            <person name="Pevzner P.A."/>
            <person name="Friedman R.M."/>
            <person name="Nealson K.H."/>
            <person name="Venter J.C."/>
            <person name="Lasken R.S."/>
        </authorList>
    </citation>
    <scope>NUCLEOTIDE SEQUENCE [LARGE SCALE GENOMIC DNA]</scope>
    <source>
        <strain evidence="12 13">TM6SC1</strain>
    </source>
</reference>
<dbReference type="Pfam" id="PF07244">
    <property type="entry name" value="POTRA"/>
    <property type="match status" value="4"/>
</dbReference>
<dbReference type="InterPro" id="IPR039910">
    <property type="entry name" value="D15-like"/>
</dbReference>
<dbReference type="InterPro" id="IPR023707">
    <property type="entry name" value="OM_assembly_BamA"/>
</dbReference>
<feature type="compositionally biased region" description="Polar residues" evidence="9">
    <location>
        <begin position="40"/>
        <end position="50"/>
    </location>
</feature>
<feature type="domain" description="POTRA" evidence="11">
    <location>
        <begin position="86"/>
        <end position="159"/>
    </location>
</feature>
<evidence type="ECO:0000256" key="4">
    <source>
        <dbReference type="ARBA" id="ARBA00022729"/>
    </source>
</evidence>
<keyword evidence="3" id="KW-0812">Transmembrane</keyword>
<dbReference type="Pfam" id="PF01103">
    <property type="entry name" value="Omp85"/>
    <property type="match status" value="1"/>
</dbReference>
<feature type="chain" id="PRO_5002256145" description="Outer membrane protein assembly factor BamA" evidence="10">
    <location>
        <begin position="34"/>
        <end position="865"/>
    </location>
</feature>
<dbReference type="InterPro" id="IPR010827">
    <property type="entry name" value="BamA/TamA_POTRA"/>
</dbReference>
<evidence type="ECO:0000256" key="2">
    <source>
        <dbReference type="ARBA" id="ARBA00022452"/>
    </source>
</evidence>
<keyword evidence="13" id="KW-1185">Reference proteome</keyword>
<evidence type="ECO:0000256" key="6">
    <source>
        <dbReference type="ARBA" id="ARBA00023136"/>
    </source>
</evidence>
<protein>
    <recommendedName>
        <fullName evidence="8">Outer membrane protein assembly factor BamA</fullName>
    </recommendedName>
</protein>
<dbReference type="GO" id="GO:0071709">
    <property type="term" value="P:membrane assembly"/>
    <property type="evidence" value="ECO:0007669"/>
    <property type="project" value="InterPro"/>
</dbReference>
<dbReference type="AlphaFoldDB" id="A0A0D2JLG4"/>
<dbReference type="GO" id="GO:0009279">
    <property type="term" value="C:cell outer membrane"/>
    <property type="evidence" value="ECO:0007669"/>
    <property type="project" value="UniProtKB-UniRule"/>
</dbReference>
<feature type="compositionally biased region" description="Acidic residues" evidence="9">
    <location>
        <begin position="55"/>
        <end position="72"/>
    </location>
</feature>
<dbReference type="PROSITE" id="PS51779">
    <property type="entry name" value="POTRA"/>
    <property type="match status" value="1"/>
</dbReference>
<evidence type="ECO:0000256" key="5">
    <source>
        <dbReference type="ARBA" id="ARBA00022737"/>
    </source>
</evidence>
<evidence type="ECO:0000313" key="12">
    <source>
        <dbReference type="EMBL" id="KIX85183.1"/>
    </source>
</evidence>
<keyword evidence="4 10" id="KW-0732">Signal</keyword>
<dbReference type="InterPro" id="IPR000184">
    <property type="entry name" value="Bac_surfAg_D15"/>
</dbReference>
<evidence type="ECO:0000256" key="1">
    <source>
        <dbReference type="ARBA" id="ARBA00004370"/>
    </source>
</evidence>
<evidence type="ECO:0000256" key="7">
    <source>
        <dbReference type="ARBA" id="ARBA00023237"/>
    </source>
</evidence>
<dbReference type="eggNOG" id="COG4775">
    <property type="taxonomic scope" value="Bacteria"/>
</dbReference>
<name>A0A0D2JLG4_9BACT</name>
<dbReference type="EMBL" id="ARQD01000002">
    <property type="protein sequence ID" value="KIX85183.1"/>
    <property type="molecule type" value="Genomic_DNA"/>
</dbReference>
<sequence length="865" mass="97588">MMHKALKNNNFILHMSWVLVLSALVLHQAPVWAQDIDKNSTANSSVQNEPSGAETEFEDDDQTDEQDNDDDQSSAITSIASGPDAPRIRSIYVQGNTYIPTEAIVNRIPFQKGERFSQPKTRKLISNLYYELKRIKNVQVYADPAPDNHIDLYVVIEEKTPLSYIGVQGNKKVSEKEIKEKVPFDKIPAIDDRELPALASRIKKLYVERGFLNAQVEPIITTDEQGTAQVTFEVKELARSVIKRIEFCGNSALSGKKLRNALYSKEDWILSFLDRAGIYQPERVEADRYMIEQLYQNNGYADAQVTDTHVDTDECGNYFITFDIEEGIRYNFGTICIEAQNNNGEVLEDRVCKLLAAQPGKIYSREAIIDSIKTIEFIWGDLGYIFAQVTPQPVYHPETCTADITFLVEPGEKIMLRTLTIKGNTKTRDKIVRRQIVIDEGNLLTNSGMEISKTRIESLGFFEVRDGVNWNINRVDQSSADLDLFLKEAKTGSAHIQLGFGGSATDFTSPVGGMSAELNITDTNLLGLGIKTSLVAKLSKSDKDIVLNVTQPWLFDRPILGAADFYQKRLAYEDLNFTEPVNERHTGGSATIGFVSSFNSRFISDAQFRFNLGAEGIHYERIPRATIRGIDPLLIPIAQGFYNQILDEVFDQGVYGWVDFSVGQEKRNHPMHPSNGHAWFFRTHNAYPIHSCIGFSKFDFDAHWFTSLINDYDLVFHLHGYLGLVTGIGNKRIPYRELFHLGGPASVRGYLFGEIGPQFEIADRRDSIGGTKAFFVNAELLFPITPDLSIKGLAFYDGGAGWDNPVAFRLAPQYLIRNNFDYRHSVGVGLRILQPMPVRIDWGFKLDPRDGEKGYEVHFGTSYDW</sequence>
<feature type="region of interest" description="Disordered" evidence="9">
    <location>
        <begin position="40"/>
        <end position="82"/>
    </location>
</feature>
<keyword evidence="5" id="KW-0677">Repeat</keyword>
<dbReference type="NCBIfam" id="TIGR03303">
    <property type="entry name" value="OM_YaeT"/>
    <property type="match status" value="1"/>
</dbReference>